<dbReference type="Proteomes" id="UP001642540">
    <property type="component" value="Unassembled WGS sequence"/>
</dbReference>
<feature type="coiled-coil region" evidence="1">
    <location>
        <begin position="106"/>
        <end position="147"/>
    </location>
</feature>
<protein>
    <submittedName>
        <fullName evidence="3">Uncharacterized protein</fullName>
    </submittedName>
</protein>
<feature type="region of interest" description="Disordered" evidence="2">
    <location>
        <begin position="29"/>
        <end position="49"/>
    </location>
</feature>
<evidence type="ECO:0000256" key="2">
    <source>
        <dbReference type="SAM" id="MobiDB-lite"/>
    </source>
</evidence>
<dbReference type="EMBL" id="CAXLJM020000051">
    <property type="protein sequence ID" value="CAL8116054.1"/>
    <property type="molecule type" value="Genomic_DNA"/>
</dbReference>
<evidence type="ECO:0000313" key="4">
    <source>
        <dbReference type="Proteomes" id="UP001642540"/>
    </source>
</evidence>
<keyword evidence="1" id="KW-0175">Coiled coil</keyword>
<proteinExistence type="predicted"/>
<gene>
    <name evidence="3" type="ORF">ODALV1_LOCUS17133</name>
</gene>
<comment type="caution">
    <text evidence="3">The sequence shown here is derived from an EMBL/GenBank/DDBJ whole genome shotgun (WGS) entry which is preliminary data.</text>
</comment>
<feature type="region of interest" description="Disordered" evidence="2">
    <location>
        <begin position="65"/>
        <end position="103"/>
    </location>
</feature>
<evidence type="ECO:0000313" key="3">
    <source>
        <dbReference type="EMBL" id="CAL8116054.1"/>
    </source>
</evidence>
<evidence type="ECO:0000256" key="1">
    <source>
        <dbReference type="SAM" id="Coils"/>
    </source>
</evidence>
<organism evidence="3 4">
    <name type="scientific">Orchesella dallaii</name>
    <dbReference type="NCBI Taxonomy" id="48710"/>
    <lineage>
        <taxon>Eukaryota</taxon>
        <taxon>Metazoa</taxon>
        <taxon>Ecdysozoa</taxon>
        <taxon>Arthropoda</taxon>
        <taxon>Hexapoda</taxon>
        <taxon>Collembola</taxon>
        <taxon>Entomobryomorpha</taxon>
        <taxon>Entomobryoidea</taxon>
        <taxon>Orchesellidae</taxon>
        <taxon>Orchesellinae</taxon>
        <taxon>Orchesella</taxon>
    </lineage>
</organism>
<name>A0ABP1R6T9_9HEXA</name>
<accession>A0ABP1R6T9</accession>
<sequence>MPYFTRKTTQNGALLDDLMENSLRQLISENSHHSPSRPVEISSPGDLIPADRLTRDVGRVDGEVALSNAPSERISPATSLLDNASHHSGRTKSSSRSSKSQRIRILMRKSEELEKIEKAKDEAQMLVTALERKEKRVNELYGILEEEGSGKEDCLSEPERDFFIGMNPE</sequence>
<keyword evidence="4" id="KW-1185">Reference proteome</keyword>
<reference evidence="3 4" key="1">
    <citation type="submission" date="2024-08" db="EMBL/GenBank/DDBJ databases">
        <authorList>
            <person name="Cucini C."/>
            <person name="Frati F."/>
        </authorList>
    </citation>
    <scope>NUCLEOTIDE SEQUENCE [LARGE SCALE GENOMIC DNA]</scope>
</reference>